<feature type="compositionally biased region" description="Basic residues" evidence="1">
    <location>
        <begin position="304"/>
        <end position="313"/>
    </location>
</feature>
<keyword evidence="3" id="KW-1185">Reference proteome</keyword>
<gene>
    <name evidence="2" type="ORF">STAS_23542</name>
</gene>
<protein>
    <submittedName>
        <fullName evidence="2">Phosphatidylinositol-4-phosphate 5-kinase 2</fullName>
    </submittedName>
</protein>
<accession>A0A5A7QME2</accession>
<feature type="region of interest" description="Disordered" evidence="1">
    <location>
        <begin position="1"/>
        <end position="26"/>
    </location>
</feature>
<organism evidence="2 3">
    <name type="scientific">Striga asiatica</name>
    <name type="common">Asiatic witchweed</name>
    <name type="synonym">Buchnera asiatica</name>
    <dbReference type="NCBI Taxonomy" id="4170"/>
    <lineage>
        <taxon>Eukaryota</taxon>
        <taxon>Viridiplantae</taxon>
        <taxon>Streptophyta</taxon>
        <taxon>Embryophyta</taxon>
        <taxon>Tracheophyta</taxon>
        <taxon>Spermatophyta</taxon>
        <taxon>Magnoliopsida</taxon>
        <taxon>eudicotyledons</taxon>
        <taxon>Gunneridae</taxon>
        <taxon>Pentapetalae</taxon>
        <taxon>asterids</taxon>
        <taxon>lamiids</taxon>
        <taxon>Lamiales</taxon>
        <taxon>Orobanchaceae</taxon>
        <taxon>Buchnereae</taxon>
        <taxon>Striga</taxon>
    </lineage>
</organism>
<dbReference type="Proteomes" id="UP000325081">
    <property type="component" value="Unassembled WGS sequence"/>
</dbReference>
<proteinExistence type="predicted"/>
<keyword evidence="2" id="KW-0808">Transferase</keyword>
<dbReference type="EMBL" id="BKCP01007549">
    <property type="protein sequence ID" value="GER46495.1"/>
    <property type="molecule type" value="Genomic_DNA"/>
</dbReference>
<feature type="region of interest" description="Disordered" evidence="1">
    <location>
        <begin position="239"/>
        <end position="280"/>
    </location>
</feature>
<feature type="compositionally biased region" description="Polar residues" evidence="1">
    <location>
        <begin position="240"/>
        <end position="258"/>
    </location>
</feature>
<evidence type="ECO:0000256" key="1">
    <source>
        <dbReference type="SAM" id="MobiDB-lite"/>
    </source>
</evidence>
<comment type="caution">
    <text evidence="2">The sequence shown here is derived from an EMBL/GenBank/DDBJ whole genome shotgun (WGS) entry which is preliminary data.</text>
</comment>
<reference evidence="3" key="1">
    <citation type="journal article" date="2019" name="Curr. Biol.">
        <title>Genome Sequence of Striga asiatica Provides Insight into the Evolution of Plant Parasitism.</title>
        <authorList>
            <person name="Yoshida S."/>
            <person name="Kim S."/>
            <person name="Wafula E.K."/>
            <person name="Tanskanen J."/>
            <person name="Kim Y.M."/>
            <person name="Honaas L."/>
            <person name="Yang Z."/>
            <person name="Spallek T."/>
            <person name="Conn C.E."/>
            <person name="Ichihashi Y."/>
            <person name="Cheong K."/>
            <person name="Cui S."/>
            <person name="Der J.P."/>
            <person name="Gundlach H."/>
            <person name="Jiao Y."/>
            <person name="Hori C."/>
            <person name="Ishida J.K."/>
            <person name="Kasahara H."/>
            <person name="Kiba T."/>
            <person name="Kim M.S."/>
            <person name="Koo N."/>
            <person name="Laohavisit A."/>
            <person name="Lee Y.H."/>
            <person name="Lumba S."/>
            <person name="McCourt P."/>
            <person name="Mortimer J.C."/>
            <person name="Mutuku J.M."/>
            <person name="Nomura T."/>
            <person name="Sasaki-Sekimoto Y."/>
            <person name="Seto Y."/>
            <person name="Wang Y."/>
            <person name="Wakatake T."/>
            <person name="Sakakibara H."/>
            <person name="Demura T."/>
            <person name="Yamaguchi S."/>
            <person name="Yoneyama K."/>
            <person name="Manabe R.I."/>
            <person name="Nelson D.C."/>
            <person name="Schulman A.H."/>
            <person name="Timko M.P."/>
            <person name="dePamphilis C.W."/>
            <person name="Choi D."/>
            <person name="Shirasu K."/>
        </authorList>
    </citation>
    <scope>NUCLEOTIDE SEQUENCE [LARGE SCALE GENOMIC DNA]</scope>
    <source>
        <strain evidence="3">cv. UVA1</strain>
    </source>
</reference>
<dbReference type="AlphaFoldDB" id="A0A5A7QME2"/>
<sequence>MGQQILNGTFYPAHSSKNANGNGNEKMSLQGYGHKMSTLLMVSEEEEEEVNVMTDNGGIKKWPLAVDGGVTERAFPRICIWDSDGEAGDKTYDIIDNLETSMFYRDGFVMNRDGIKQFRRNPCCFTGGEPLLRPAQPSSTTRLRSLRFSTHSVKQSRRPFPASRLQPVTATPFRFSFAVQLLSLTTTSKRALPPRTSPRRRCREQVTTGESSQRPYATLLFIGPLQLWQALPRKPATLSRKPTTLTIHNSARTVNPDLSVSAPEPDGSGPSAPTPGATSFGDIFLQHQQAAAASAAVLAEIKEKKKKKKKKKDKDKAVKASSTINININGI</sequence>
<feature type="region of interest" description="Disordered" evidence="1">
    <location>
        <begin position="189"/>
        <end position="211"/>
    </location>
</feature>
<evidence type="ECO:0000313" key="2">
    <source>
        <dbReference type="EMBL" id="GER46495.1"/>
    </source>
</evidence>
<name>A0A5A7QME2_STRAF</name>
<dbReference type="GO" id="GO:0016301">
    <property type="term" value="F:kinase activity"/>
    <property type="evidence" value="ECO:0007669"/>
    <property type="project" value="UniProtKB-KW"/>
</dbReference>
<keyword evidence="2" id="KW-0418">Kinase</keyword>
<feature type="compositionally biased region" description="Polar residues" evidence="1">
    <location>
        <begin position="15"/>
        <end position="26"/>
    </location>
</feature>
<feature type="region of interest" description="Disordered" evidence="1">
    <location>
        <begin position="303"/>
        <end position="322"/>
    </location>
</feature>
<evidence type="ECO:0000313" key="3">
    <source>
        <dbReference type="Proteomes" id="UP000325081"/>
    </source>
</evidence>
<dbReference type="OrthoDB" id="1710911at2759"/>